<keyword evidence="4" id="KW-1185">Reference proteome</keyword>
<reference evidence="3 4" key="1">
    <citation type="submission" date="2015-03" db="EMBL/GenBank/DDBJ databases">
        <title>Genome sequence of Pseudoalteromonas aurantia.</title>
        <authorList>
            <person name="Xie B.-B."/>
            <person name="Rong J.-C."/>
            <person name="Qin Q.-L."/>
            <person name="Zhang Y.-Z."/>
        </authorList>
    </citation>
    <scope>NUCLEOTIDE SEQUENCE [LARGE SCALE GENOMIC DNA]</scope>
    <source>
        <strain evidence="3 4">208</strain>
    </source>
</reference>
<dbReference type="InterPro" id="IPR048341">
    <property type="entry name" value="DUF1285_N"/>
</dbReference>
<dbReference type="EMBL" id="AQGV01000013">
    <property type="protein sequence ID" value="MBE0369717.1"/>
    <property type="molecule type" value="Genomic_DNA"/>
</dbReference>
<feature type="domain" description="DUF1285" evidence="1">
    <location>
        <begin position="1"/>
        <end position="52"/>
    </location>
</feature>
<dbReference type="Gene3D" id="3.10.540.10">
    <property type="entry name" value="duf1285 like domain"/>
    <property type="match status" value="1"/>
</dbReference>
<sequence>MSIDNQGRWFHQGSEITRLEMMKLFASVLNYSQGIYTLITPSEKCQIQVADVPFLIKTWTTYQLGTQSVIVCEDNLGRQWPICEQFPLITKLYCGQVVPYLCLPNGLTARIQRSVYYQWADIAEQDSKGAYLNSANNRYYLC</sequence>
<feature type="domain" description="DUF1285" evidence="2">
    <location>
        <begin position="53"/>
        <end position="141"/>
    </location>
</feature>
<proteinExistence type="predicted"/>
<dbReference type="InterPro" id="IPR023361">
    <property type="entry name" value="DUF1285_beta_roll_sf"/>
</dbReference>
<evidence type="ECO:0000259" key="2">
    <source>
        <dbReference type="Pfam" id="PF21028"/>
    </source>
</evidence>
<accession>A0ABR9EFF8</accession>
<evidence type="ECO:0000313" key="4">
    <source>
        <dbReference type="Proteomes" id="UP000615755"/>
    </source>
</evidence>
<dbReference type="Gene3D" id="2.30.270.10">
    <property type="entry name" value="duf1285 protein"/>
    <property type="match status" value="1"/>
</dbReference>
<dbReference type="Pfam" id="PF06938">
    <property type="entry name" value="DUF1285_N"/>
    <property type="match status" value="1"/>
</dbReference>
<protein>
    <recommendedName>
        <fullName evidence="5">DUF1285 domain-containing protein</fullName>
    </recommendedName>
</protein>
<evidence type="ECO:0000313" key="3">
    <source>
        <dbReference type="EMBL" id="MBE0369717.1"/>
    </source>
</evidence>
<gene>
    <name evidence="3" type="ORF">PAUR_a4279</name>
</gene>
<evidence type="ECO:0000259" key="1">
    <source>
        <dbReference type="Pfam" id="PF06938"/>
    </source>
</evidence>
<evidence type="ECO:0008006" key="5">
    <source>
        <dbReference type="Google" id="ProtNLM"/>
    </source>
</evidence>
<dbReference type="Proteomes" id="UP000615755">
    <property type="component" value="Unassembled WGS sequence"/>
</dbReference>
<dbReference type="Pfam" id="PF21028">
    <property type="entry name" value="DUF1285_C"/>
    <property type="match status" value="1"/>
</dbReference>
<comment type="caution">
    <text evidence="3">The sequence shown here is derived from an EMBL/GenBank/DDBJ whole genome shotgun (WGS) entry which is preliminary data.</text>
</comment>
<name>A0ABR9EFF8_9GAMM</name>
<dbReference type="InterPro" id="IPR048342">
    <property type="entry name" value="DUF1285_C"/>
</dbReference>
<organism evidence="3 4">
    <name type="scientific">Pseudoalteromonas aurantia 208</name>
    <dbReference type="NCBI Taxonomy" id="1314867"/>
    <lineage>
        <taxon>Bacteria</taxon>
        <taxon>Pseudomonadati</taxon>
        <taxon>Pseudomonadota</taxon>
        <taxon>Gammaproteobacteria</taxon>
        <taxon>Alteromonadales</taxon>
        <taxon>Pseudoalteromonadaceae</taxon>
        <taxon>Pseudoalteromonas</taxon>
    </lineage>
</organism>